<feature type="signal peptide" evidence="1">
    <location>
        <begin position="1"/>
        <end position="19"/>
    </location>
</feature>
<evidence type="ECO:0000313" key="2">
    <source>
        <dbReference type="EMBL" id="KKZ60948.1"/>
    </source>
</evidence>
<sequence length="58" mass="6517">MEMIFATFVLLLTWPLSAPTELSNQGKKSHAALLDMMMKAVYVLSHRIQANPLAELML</sequence>
<accession>A0A0G2HSG4</accession>
<dbReference type="EMBL" id="LCZI01001386">
    <property type="protein sequence ID" value="KKZ60948.1"/>
    <property type="molecule type" value="Genomic_DNA"/>
</dbReference>
<organism evidence="2 3">
    <name type="scientific">[Emmonsia] crescens</name>
    <dbReference type="NCBI Taxonomy" id="73230"/>
    <lineage>
        <taxon>Eukaryota</taxon>
        <taxon>Fungi</taxon>
        <taxon>Dikarya</taxon>
        <taxon>Ascomycota</taxon>
        <taxon>Pezizomycotina</taxon>
        <taxon>Eurotiomycetes</taxon>
        <taxon>Eurotiomycetidae</taxon>
        <taxon>Onygenales</taxon>
        <taxon>Ajellomycetaceae</taxon>
        <taxon>Emergomyces</taxon>
    </lineage>
</organism>
<comment type="caution">
    <text evidence="2">The sequence shown here is derived from an EMBL/GenBank/DDBJ whole genome shotgun (WGS) entry which is preliminary data.</text>
</comment>
<gene>
    <name evidence="2" type="ORF">EMCG_04421</name>
</gene>
<evidence type="ECO:0000256" key="1">
    <source>
        <dbReference type="SAM" id="SignalP"/>
    </source>
</evidence>
<proteinExistence type="predicted"/>
<name>A0A0G2HSG4_9EURO</name>
<reference evidence="3" key="1">
    <citation type="journal article" date="2015" name="PLoS Genet.">
        <title>The dynamic genome and transcriptome of the human fungal pathogen Blastomyces and close relative Emmonsia.</title>
        <authorList>
            <person name="Munoz J.F."/>
            <person name="Gauthier G.M."/>
            <person name="Desjardins C.A."/>
            <person name="Gallo J.E."/>
            <person name="Holder J."/>
            <person name="Sullivan T.D."/>
            <person name="Marty A.J."/>
            <person name="Carmen J.C."/>
            <person name="Chen Z."/>
            <person name="Ding L."/>
            <person name="Gujja S."/>
            <person name="Magrini V."/>
            <person name="Misas E."/>
            <person name="Mitreva M."/>
            <person name="Priest M."/>
            <person name="Saif S."/>
            <person name="Whiston E.A."/>
            <person name="Young S."/>
            <person name="Zeng Q."/>
            <person name="Goldman W.E."/>
            <person name="Mardis E.R."/>
            <person name="Taylor J.W."/>
            <person name="McEwen J.G."/>
            <person name="Clay O.K."/>
            <person name="Klein B.S."/>
            <person name="Cuomo C.A."/>
        </authorList>
    </citation>
    <scope>NUCLEOTIDE SEQUENCE [LARGE SCALE GENOMIC DNA]</scope>
    <source>
        <strain evidence="3">UAMH 3008</strain>
    </source>
</reference>
<dbReference type="Proteomes" id="UP000034164">
    <property type="component" value="Unassembled WGS sequence"/>
</dbReference>
<evidence type="ECO:0000313" key="3">
    <source>
        <dbReference type="Proteomes" id="UP000034164"/>
    </source>
</evidence>
<dbReference type="AlphaFoldDB" id="A0A0G2HSG4"/>
<feature type="chain" id="PRO_5002545505" evidence="1">
    <location>
        <begin position="20"/>
        <end position="58"/>
    </location>
</feature>
<protein>
    <submittedName>
        <fullName evidence="2">Uncharacterized protein</fullName>
    </submittedName>
</protein>
<dbReference type="VEuPathDB" id="FungiDB:EMCG_04421"/>
<keyword evidence="1" id="KW-0732">Signal</keyword>